<comment type="caution">
    <text evidence="7">The sequence shown here is derived from an EMBL/GenBank/DDBJ whole genome shotgun (WGS) entry which is preliminary data.</text>
</comment>
<accession>A0ABV0IJ32</accession>
<evidence type="ECO:0000259" key="6">
    <source>
        <dbReference type="PROSITE" id="PS50893"/>
    </source>
</evidence>
<dbReference type="Proteomes" id="UP001484097">
    <property type="component" value="Unassembled WGS sequence"/>
</dbReference>
<protein>
    <submittedName>
        <fullName evidence="7">Heme ABC transporter ATP-binding protein</fullName>
    </submittedName>
</protein>
<dbReference type="InterPro" id="IPR003439">
    <property type="entry name" value="ABC_transporter-like_ATP-bd"/>
</dbReference>
<keyword evidence="3 7" id="KW-0067">ATP-binding</keyword>
<reference evidence="7 8" key="1">
    <citation type="submission" date="2024-05" db="EMBL/GenBank/DDBJ databases">
        <authorList>
            <person name="Yi C."/>
        </authorList>
    </citation>
    <scope>NUCLEOTIDE SEQUENCE [LARGE SCALE GENOMIC DNA]</scope>
    <source>
        <strain evidence="7 8">XS13</strain>
    </source>
</reference>
<keyword evidence="2" id="KW-0547">Nucleotide-binding</keyword>
<sequence>MLRARGIHVEIHGRPILHGVDLELRPGEVTVVIGPNGAGKSTIFSVLSGDIVPSRGSVTLDGRPVAEWKPQAAARERAVMVQDSTVSFPFSVREVVQMGHDAWRRSEQADRDEEVVDGAVASVGIEHLQDRTITVVSGGERQRTTLARVLAQEGRTVLLDEPVSAMDIAHQERILSLCRALAAQGDAVAVVLHDLDSAAVYGDRVLLLDHGRVVADGTPNQVCTAELLSRVYGTPIEVFDLHGVRRVMPSRRPAGPRREGAGGPIGATAQTVR</sequence>
<dbReference type="EMBL" id="JBDXMX010000004">
    <property type="protein sequence ID" value="MEO9248178.1"/>
    <property type="molecule type" value="Genomic_DNA"/>
</dbReference>
<keyword evidence="4" id="KW-1278">Translocase</keyword>
<proteinExistence type="predicted"/>
<organism evidence="7 8">
    <name type="scientific">Citricoccus nitrophenolicus</name>
    <dbReference type="NCBI Taxonomy" id="863575"/>
    <lineage>
        <taxon>Bacteria</taxon>
        <taxon>Bacillati</taxon>
        <taxon>Actinomycetota</taxon>
        <taxon>Actinomycetes</taxon>
        <taxon>Micrococcales</taxon>
        <taxon>Micrococcaceae</taxon>
        <taxon>Citricoccus</taxon>
    </lineage>
</organism>
<evidence type="ECO:0000256" key="4">
    <source>
        <dbReference type="ARBA" id="ARBA00022967"/>
    </source>
</evidence>
<dbReference type="PANTHER" id="PTHR42794">
    <property type="entry name" value="HEMIN IMPORT ATP-BINDING PROTEIN HMUV"/>
    <property type="match status" value="1"/>
</dbReference>
<evidence type="ECO:0000256" key="5">
    <source>
        <dbReference type="SAM" id="MobiDB-lite"/>
    </source>
</evidence>
<evidence type="ECO:0000256" key="2">
    <source>
        <dbReference type="ARBA" id="ARBA00022741"/>
    </source>
</evidence>
<dbReference type="SUPFAM" id="SSF52540">
    <property type="entry name" value="P-loop containing nucleoside triphosphate hydrolases"/>
    <property type="match status" value="1"/>
</dbReference>
<keyword evidence="8" id="KW-1185">Reference proteome</keyword>
<evidence type="ECO:0000313" key="8">
    <source>
        <dbReference type="Proteomes" id="UP001484097"/>
    </source>
</evidence>
<gene>
    <name evidence="7" type="ORF">ABDK96_10835</name>
</gene>
<dbReference type="PANTHER" id="PTHR42794:SF1">
    <property type="entry name" value="HEMIN IMPORT ATP-BINDING PROTEIN HMUV"/>
    <property type="match status" value="1"/>
</dbReference>
<feature type="region of interest" description="Disordered" evidence="5">
    <location>
        <begin position="249"/>
        <end position="273"/>
    </location>
</feature>
<evidence type="ECO:0000313" key="7">
    <source>
        <dbReference type="EMBL" id="MEO9248178.1"/>
    </source>
</evidence>
<dbReference type="Pfam" id="PF00005">
    <property type="entry name" value="ABC_tran"/>
    <property type="match status" value="1"/>
</dbReference>
<dbReference type="NCBIfam" id="NF010068">
    <property type="entry name" value="PRK13548.1"/>
    <property type="match status" value="1"/>
</dbReference>
<dbReference type="CDD" id="cd03214">
    <property type="entry name" value="ABC_Iron-Siderophores_B12_Hemin"/>
    <property type="match status" value="1"/>
</dbReference>
<evidence type="ECO:0000256" key="1">
    <source>
        <dbReference type="ARBA" id="ARBA00022448"/>
    </source>
</evidence>
<name>A0ABV0IJ32_9MICC</name>
<dbReference type="Gene3D" id="3.40.50.300">
    <property type="entry name" value="P-loop containing nucleotide triphosphate hydrolases"/>
    <property type="match status" value="1"/>
</dbReference>
<feature type="domain" description="ABC transporter" evidence="6">
    <location>
        <begin position="2"/>
        <end position="235"/>
    </location>
</feature>
<evidence type="ECO:0000256" key="3">
    <source>
        <dbReference type="ARBA" id="ARBA00022840"/>
    </source>
</evidence>
<dbReference type="InterPro" id="IPR027417">
    <property type="entry name" value="P-loop_NTPase"/>
</dbReference>
<keyword evidence="1" id="KW-0813">Transport</keyword>
<dbReference type="SMART" id="SM00382">
    <property type="entry name" value="AAA"/>
    <property type="match status" value="1"/>
</dbReference>
<dbReference type="GO" id="GO:0005524">
    <property type="term" value="F:ATP binding"/>
    <property type="evidence" value="ECO:0007669"/>
    <property type="project" value="UniProtKB-KW"/>
</dbReference>
<dbReference type="InterPro" id="IPR003593">
    <property type="entry name" value="AAA+_ATPase"/>
</dbReference>
<dbReference type="RefSeq" id="WP_347920792.1">
    <property type="nucleotide sequence ID" value="NZ_JBDXMX010000004.1"/>
</dbReference>
<dbReference type="PROSITE" id="PS50893">
    <property type="entry name" value="ABC_TRANSPORTER_2"/>
    <property type="match status" value="1"/>
</dbReference>